<dbReference type="NCBIfam" id="TIGR00453">
    <property type="entry name" value="ispD"/>
    <property type="match status" value="1"/>
</dbReference>
<evidence type="ECO:0000256" key="10">
    <source>
        <dbReference type="ARBA" id="ARBA00022723"/>
    </source>
</evidence>
<keyword evidence="13 14" id="KW-0511">Multifunctional enzyme</keyword>
<dbReference type="CDD" id="cd00554">
    <property type="entry name" value="MECDP_synthase"/>
    <property type="match status" value="1"/>
</dbReference>
<feature type="binding site" evidence="14">
    <location>
        <position position="365"/>
    </location>
    <ligand>
        <name>4-CDP-2-C-methyl-D-erythritol 2-phosphate</name>
        <dbReference type="ChEBI" id="CHEBI:57919"/>
    </ligand>
</feature>
<dbReference type="GeneID" id="83880602"/>
<dbReference type="PANTHER" id="PTHR43181">
    <property type="entry name" value="2-C-METHYL-D-ERYTHRITOL 2,4-CYCLODIPHOSPHATE SYNTHASE, CHLOROPLASTIC"/>
    <property type="match status" value="1"/>
</dbReference>
<dbReference type="EMBL" id="CYTW01000001">
    <property type="protein sequence ID" value="CUJ93037.1"/>
    <property type="molecule type" value="Genomic_DNA"/>
</dbReference>
<feature type="region of interest" description="2-C-methyl-D-erythritol 4-phosphate cytidylyltransferase" evidence="14">
    <location>
        <begin position="1"/>
        <end position="224"/>
    </location>
</feature>
<dbReference type="RefSeq" id="WP_058310669.1">
    <property type="nucleotide sequence ID" value="NZ_CYTW01000001.1"/>
</dbReference>
<organism evidence="16 17">
    <name type="scientific">Shimia thalassica</name>
    <dbReference type="NCBI Taxonomy" id="1715693"/>
    <lineage>
        <taxon>Bacteria</taxon>
        <taxon>Pseudomonadati</taxon>
        <taxon>Pseudomonadota</taxon>
        <taxon>Alphaproteobacteria</taxon>
        <taxon>Rhodobacterales</taxon>
        <taxon>Roseobacteraceae</taxon>
    </lineage>
</organism>
<dbReference type="InterPro" id="IPR034683">
    <property type="entry name" value="IspD/TarI"/>
</dbReference>
<feature type="binding site" evidence="14">
    <location>
        <begin position="231"/>
        <end position="233"/>
    </location>
    <ligand>
        <name>4-CDP-2-C-methyl-D-erythritol 2-phosphate</name>
        <dbReference type="ChEBI" id="CHEBI:57919"/>
    </ligand>
</feature>
<dbReference type="Gene3D" id="3.30.1330.50">
    <property type="entry name" value="2-C-methyl-D-erythritol 2,4-cyclodiphosphate synthase"/>
    <property type="match status" value="1"/>
</dbReference>
<proteinExistence type="inferred from homology"/>
<feature type="site" description="Positions MEP for the nucleophilic attack" evidence="14">
    <location>
        <position position="151"/>
    </location>
</feature>
<feature type="site" description="Transition state stabilizer" evidence="14">
    <location>
        <position position="257"/>
    </location>
</feature>
<dbReference type="PROSITE" id="PS01350">
    <property type="entry name" value="ISPF"/>
    <property type="match status" value="1"/>
</dbReference>
<evidence type="ECO:0000313" key="16">
    <source>
        <dbReference type="EMBL" id="CUJ93037.1"/>
    </source>
</evidence>
<dbReference type="STRING" id="1715693.PH7735_01551"/>
<evidence type="ECO:0000256" key="12">
    <source>
        <dbReference type="ARBA" id="ARBA00023239"/>
    </source>
</evidence>
<protein>
    <recommendedName>
        <fullName evidence="14">Bifunctional enzyme IspD/IspF</fullName>
    </recommendedName>
    <domain>
        <recommendedName>
            <fullName evidence="14">2-C-methyl-D-erythritol 4-phosphate cytidylyltransferase</fullName>
            <ecNumber evidence="14">2.7.7.60</ecNumber>
        </recommendedName>
        <alternativeName>
            <fullName evidence="14">4-diphosphocytidyl-2C-methyl-D-erythritol synthase</fullName>
        </alternativeName>
        <alternativeName>
            <fullName evidence="14">MEP cytidylyltransferase</fullName>
            <shortName evidence="14">MCT</shortName>
        </alternativeName>
    </domain>
    <domain>
        <recommendedName>
            <fullName evidence="14">2-C-methyl-D-erythritol 2,4-cyclodiphosphate synthase</fullName>
            <shortName evidence="14">MECDP-synthase</shortName>
            <shortName evidence="14">MECPP-synthase</shortName>
            <shortName evidence="14">MECPS</shortName>
            <ecNumber evidence="14">4.6.1.12</ecNumber>
        </recommendedName>
    </domain>
</protein>
<dbReference type="Pfam" id="PF02542">
    <property type="entry name" value="YgbB"/>
    <property type="match status" value="1"/>
</dbReference>
<dbReference type="PANTHER" id="PTHR43181:SF1">
    <property type="entry name" value="2-C-METHYL-D-ERYTHRITOL 2,4-CYCLODIPHOSPHATE SYNTHASE, CHLOROPLASTIC"/>
    <property type="match status" value="1"/>
</dbReference>
<evidence type="ECO:0000256" key="2">
    <source>
        <dbReference type="ARBA" id="ARBA00001282"/>
    </source>
</evidence>
<keyword evidence="11 14" id="KW-0414">Isoprene biosynthesis</keyword>
<evidence type="ECO:0000256" key="7">
    <source>
        <dbReference type="ARBA" id="ARBA00009789"/>
    </source>
</evidence>
<evidence type="ECO:0000256" key="4">
    <source>
        <dbReference type="ARBA" id="ARBA00004709"/>
    </source>
</evidence>
<feature type="site" description="Transition state stabilizer" evidence="14">
    <location>
        <position position="20"/>
    </location>
</feature>
<evidence type="ECO:0000256" key="11">
    <source>
        <dbReference type="ARBA" id="ARBA00023229"/>
    </source>
</evidence>
<dbReference type="SUPFAM" id="SSF69765">
    <property type="entry name" value="IpsF-like"/>
    <property type="match status" value="1"/>
</dbReference>
<keyword evidence="8 14" id="KW-0808">Transferase</keyword>
<feature type="domain" description="2-C-methyl-D-erythritol 2,4-cyclodiphosphate synthase" evidence="15">
    <location>
        <begin position="224"/>
        <end position="377"/>
    </location>
</feature>
<evidence type="ECO:0000256" key="5">
    <source>
        <dbReference type="ARBA" id="ARBA00004787"/>
    </source>
</evidence>
<dbReference type="SUPFAM" id="SSF53448">
    <property type="entry name" value="Nucleotide-diphospho-sugar transferases"/>
    <property type="match status" value="1"/>
</dbReference>
<comment type="similarity">
    <text evidence="6">Belongs to the IspF family.</text>
</comment>
<dbReference type="HAMAP" id="MF_01520">
    <property type="entry name" value="IspDF"/>
    <property type="match status" value="1"/>
</dbReference>
<evidence type="ECO:0000313" key="17">
    <source>
        <dbReference type="Proteomes" id="UP000051870"/>
    </source>
</evidence>
<sequence>MTHLPKTVAAVIVAAGRGTRAGAGIPKQWRPLAGLRVADWAIKAFTNHPQIDHVVVVVHPDDTEFTQSLDVETVSGGASRDQSVRAGLEALAGRGFDAVLIHDVARAGVSAEVITDVIAALGQSAGAAPALAVTDALWRGHNGNVSGTQDREGLFRAQTPQGFRFEDILSAHRTHAGGAADDVEVARAAGLDVAIVAGNEANLKITTPGDFARMERILRGQMDIRLGNGFDVHAFENGDHVVLCGVCVPHTHGLKGHSDADVGMHAVTDAIYGALAEGDIGRHFPPSEAEWKDADSAHFLDHAVKLATQKGFAISNVDCTLICERPKIGPHAAAMMQRMSEIMGLDADRISVKATTSERLGFTGREEGIAAIATATLVKS</sequence>
<dbReference type="NCBIfam" id="TIGR00151">
    <property type="entry name" value="ispF"/>
    <property type="match status" value="1"/>
</dbReference>
<dbReference type="NCBIfam" id="NF006899">
    <property type="entry name" value="PRK09382.1"/>
    <property type="match status" value="1"/>
</dbReference>
<dbReference type="Pfam" id="PF01128">
    <property type="entry name" value="IspD"/>
    <property type="match status" value="1"/>
</dbReference>
<comment type="cofactor">
    <cofactor evidence="3 14">
        <name>a divalent metal cation</name>
        <dbReference type="ChEBI" id="CHEBI:60240"/>
    </cofactor>
</comment>
<feature type="binding site" evidence="14">
    <location>
        <position position="233"/>
    </location>
    <ligand>
        <name>a divalent metal cation</name>
        <dbReference type="ChEBI" id="CHEBI:60240"/>
    </ligand>
</feature>
<evidence type="ECO:0000256" key="6">
    <source>
        <dbReference type="ARBA" id="ARBA00008480"/>
    </source>
</evidence>
<gene>
    <name evidence="14 16" type="primary">ispDF</name>
    <name evidence="16" type="ORF">PH7735_01551</name>
</gene>
<feature type="binding site" evidence="14">
    <location>
        <begin position="355"/>
        <end position="358"/>
    </location>
    <ligand>
        <name>4-CDP-2-C-methyl-D-erythritol 2-phosphate</name>
        <dbReference type="ChEBI" id="CHEBI:57919"/>
    </ligand>
</feature>
<dbReference type="GO" id="GO:0008685">
    <property type="term" value="F:2-C-methyl-D-erythritol 2,4-cyclodiphosphate synthase activity"/>
    <property type="evidence" value="ECO:0007669"/>
    <property type="project" value="UniProtKB-UniRule"/>
</dbReference>
<evidence type="ECO:0000259" key="15">
    <source>
        <dbReference type="Pfam" id="PF02542"/>
    </source>
</evidence>
<dbReference type="InterPro" id="IPR018294">
    <property type="entry name" value="ISPD_synthase_CS"/>
</dbReference>
<dbReference type="InterPro" id="IPR029044">
    <property type="entry name" value="Nucleotide-diphossugar_trans"/>
</dbReference>
<keyword evidence="9 14" id="KW-0548">Nucleotidyltransferase</keyword>
<dbReference type="EC" id="2.7.7.60" evidence="14"/>
<comment type="similarity">
    <text evidence="14">In the N-terminal section; belongs to the IspD/TarI cytidylyltransferase family. IspD subfamily.</text>
</comment>
<comment type="function">
    <text evidence="14">Bifunctional enzyme that catalyzes the formation of 4-diphosphocytidyl-2-C-methyl-D-erythritol from CTP and 2-C-methyl-D-erythritol 4-phosphate (MEP) (IspD), and catalyzes the conversion of 4-diphosphocytidyl-2-C-methyl-D-erythritol 2-phosphate (CDP-ME2P) to 2-C-methyl-D-erythritol 2,4-cyclodiphosphate (ME-CPP) with a corresponding release of cytidine 5-monophosphate (CMP) (IspF).</text>
</comment>
<evidence type="ECO:0000256" key="1">
    <source>
        <dbReference type="ARBA" id="ARBA00000200"/>
    </source>
</evidence>
<dbReference type="HAMAP" id="MF_00107">
    <property type="entry name" value="IspF"/>
    <property type="match status" value="1"/>
</dbReference>
<name>A0A0N7M901_9RHOB</name>
<dbReference type="Proteomes" id="UP000051870">
    <property type="component" value="Unassembled WGS sequence"/>
</dbReference>
<feature type="binding site" evidence="14">
    <location>
        <position position="362"/>
    </location>
    <ligand>
        <name>4-CDP-2-C-methyl-D-erythritol 2-phosphate</name>
        <dbReference type="ChEBI" id="CHEBI:57919"/>
    </ligand>
</feature>
<feature type="binding site" evidence="14">
    <location>
        <begin position="279"/>
        <end position="281"/>
    </location>
    <ligand>
        <name>4-CDP-2-C-methyl-D-erythritol 2-phosphate</name>
        <dbReference type="ChEBI" id="CHEBI:57919"/>
    </ligand>
</feature>
<dbReference type="GO" id="GO:0019288">
    <property type="term" value="P:isopentenyl diphosphate biosynthetic process, methylerythritol 4-phosphate pathway"/>
    <property type="evidence" value="ECO:0007669"/>
    <property type="project" value="UniProtKB-UniRule"/>
</dbReference>
<comment type="catalytic activity">
    <reaction evidence="1 14">
        <text>4-CDP-2-C-methyl-D-erythritol 2-phosphate = 2-C-methyl-D-erythritol 2,4-cyclic diphosphate + CMP</text>
        <dbReference type="Rhea" id="RHEA:23864"/>
        <dbReference type="ChEBI" id="CHEBI:57919"/>
        <dbReference type="ChEBI" id="CHEBI:58483"/>
        <dbReference type="ChEBI" id="CHEBI:60377"/>
        <dbReference type="EC" id="4.6.1.12"/>
    </reaction>
</comment>
<dbReference type="InterPro" id="IPR001228">
    <property type="entry name" value="IspD"/>
</dbReference>
<dbReference type="PROSITE" id="PS01295">
    <property type="entry name" value="ISPD"/>
    <property type="match status" value="1"/>
</dbReference>
<dbReference type="GO" id="GO:0046872">
    <property type="term" value="F:metal ion binding"/>
    <property type="evidence" value="ECO:0007669"/>
    <property type="project" value="UniProtKB-KW"/>
</dbReference>
<keyword evidence="12 14" id="KW-0456">Lyase</keyword>
<feature type="region of interest" description="2-C-methyl-D-erythritol 2,4-cyclodiphosphate synthase" evidence="14">
    <location>
        <begin position="225"/>
        <end position="380"/>
    </location>
</feature>
<dbReference type="InterPro" id="IPR020555">
    <property type="entry name" value="MECDP_synthase_CS"/>
</dbReference>
<comment type="caution">
    <text evidence="14">Lacks conserved residue(s) required for the propagation of feature annotation.</text>
</comment>
<comment type="pathway">
    <text evidence="5 14">Isoprenoid biosynthesis; isopentenyl diphosphate biosynthesis via DXP pathway; isopentenyl diphosphate from 1-deoxy-D-xylulose 5-phosphate: step 2/6.</text>
</comment>
<evidence type="ECO:0000256" key="3">
    <source>
        <dbReference type="ARBA" id="ARBA00001968"/>
    </source>
</evidence>
<evidence type="ECO:0000256" key="9">
    <source>
        <dbReference type="ARBA" id="ARBA00022695"/>
    </source>
</evidence>
<comment type="catalytic activity">
    <reaction evidence="2 14">
        <text>2-C-methyl-D-erythritol 4-phosphate + CTP + H(+) = 4-CDP-2-C-methyl-D-erythritol + diphosphate</text>
        <dbReference type="Rhea" id="RHEA:13429"/>
        <dbReference type="ChEBI" id="CHEBI:15378"/>
        <dbReference type="ChEBI" id="CHEBI:33019"/>
        <dbReference type="ChEBI" id="CHEBI:37563"/>
        <dbReference type="ChEBI" id="CHEBI:57823"/>
        <dbReference type="ChEBI" id="CHEBI:58262"/>
        <dbReference type="EC" id="2.7.7.60"/>
    </reaction>
</comment>
<comment type="pathway">
    <text evidence="4 14">Isoprenoid biosynthesis; isopentenyl diphosphate biosynthesis via DXP pathway; isopentenyl diphosphate from 1-deoxy-D-xylulose 5-phosphate: step 4/6.</text>
</comment>
<keyword evidence="17" id="KW-1185">Reference proteome</keyword>
<dbReference type="HAMAP" id="MF_00108">
    <property type="entry name" value="IspD"/>
    <property type="match status" value="1"/>
</dbReference>
<dbReference type="InterPro" id="IPR026596">
    <property type="entry name" value="IspD/F"/>
</dbReference>
<feature type="site" description="Positions MEP for the nucleophilic attack" evidence="14">
    <location>
        <position position="204"/>
    </location>
</feature>
<dbReference type="InterPro" id="IPR036571">
    <property type="entry name" value="MECDP_synthase_sf"/>
</dbReference>
<accession>A0A0N7M901</accession>
<dbReference type="InterPro" id="IPR003526">
    <property type="entry name" value="MECDP_synthase"/>
</dbReference>
<dbReference type="GO" id="GO:0050518">
    <property type="term" value="F:2-C-methyl-D-erythritol 4-phosphate cytidylyltransferase activity"/>
    <property type="evidence" value="ECO:0007669"/>
    <property type="project" value="UniProtKB-UniRule"/>
</dbReference>
<dbReference type="AlphaFoldDB" id="A0A0N7M901"/>
<comment type="similarity">
    <text evidence="14">In the C-terminal section; belongs to the IspF family.</text>
</comment>
<evidence type="ECO:0000256" key="13">
    <source>
        <dbReference type="ARBA" id="ARBA00023268"/>
    </source>
</evidence>
<dbReference type="Gene3D" id="3.90.550.10">
    <property type="entry name" value="Spore Coat Polysaccharide Biosynthesis Protein SpsA, Chain A"/>
    <property type="match status" value="1"/>
</dbReference>
<dbReference type="CDD" id="cd02516">
    <property type="entry name" value="CDP-ME_synthetase"/>
    <property type="match status" value="1"/>
</dbReference>
<reference evidence="17" key="1">
    <citation type="submission" date="2015-09" db="EMBL/GenBank/DDBJ databases">
        <authorList>
            <person name="Rodrigo-Torres Lidia"/>
            <person name="Arahal R.David."/>
        </authorList>
    </citation>
    <scope>NUCLEOTIDE SEQUENCE [LARGE SCALE GENOMIC DNA]</scope>
    <source>
        <strain evidence="17">CECT 7735</strain>
    </source>
</reference>
<dbReference type="GO" id="GO:0016114">
    <property type="term" value="P:terpenoid biosynthetic process"/>
    <property type="evidence" value="ECO:0007669"/>
    <property type="project" value="InterPro"/>
</dbReference>
<feature type="site" description="Transition state stabilizer" evidence="14">
    <location>
        <position position="356"/>
    </location>
</feature>
<comment type="similarity">
    <text evidence="7">Belongs to the IspD/TarI cytidylyltransferase family. IspD subfamily.</text>
</comment>
<dbReference type="FunFam" id="3.30.1330.50:FF:000003">
    <property type="entry name" value="2-C-methyl-D-erythritol 2,4-cyclodiphosphate synthase"/>
    <property type="match status" value="1"/>
</dbReference>
<feature type="binding site" evidence="14">
    <location>
        <position position="231"/>
    </location>
    <ligand>
        <name>a divalent metal cation</name>
        <dbReference type="ChEBI" id="CHEBI:60240"/>
    </ligand>
</feature>
<evidence type="ECO:0000256" key="8">
    <source>
        <dbReference type="ARBA" id="ARBA00022679"/>
    </source>
</evidence>
<feature type="site" description="Transition state stabilizer" evidence="14">
    <location>
        <position position="27"/>
    </location>
</feature>
<evidence type="ECO:0000256" key="14">
    <source>
        <dbReference type="HAMAP-Rule" id="MF_01520"/>
    </source>
</evidence>
<feature type="binding site" evidence="14">
    <location>
        <position position="265"/>
    </location>
    <ligand>
        <name>a divalent metal cation</name>
        <dbReference type="ChEBI" id="CHEBI:60240"/>
    </ligand>
</feature>
<dbReference type="EC" id="4.6.1.12" evidence="14"/>
<feature type="binding site" evidence="14">
    <location>
        <begin position="257"/>
        <end position="258"/>
    </location>
    <ligand>
        <name>4-CDP-2-C-methyl-D-erythritol 2-phosphate</name>
        <dbReference type="ChEBI" id="CHEBI:57919"/>
    </ligand>
</feature>
<keyword evidence="10 14" id="KW-0479">Metal-binding</keyword>
<dbReference type="UniPathway" id="UPA00056">
    <property type="reaction ID" value="UER00093"/>
</dbReference>